<keyword evidence="3" id="KW-1185">Reference proteome</keyword>
<evidence type="ECO:0000313" key="3">
    <source>
        <dbReference type="Proteomes" id="UP000243745"/>
    </source>
</evidence>
<organism evidence="2 3">
    <name type="scientific">Ruminobacter amylophilus</name>
    <dbReference type="NCBI Taxonomy" id="867"/>
    <lineage>
        <taxon>Bacteria</taxon>
        <taxon>Pseudomonadati</taxon>
        <taxon>Pseudomonadota</taxon>
        <taxon>Gammaproteobacteria</taxon>
        <taxon>Aeromonadales</taxon>
        <taxon>Succinivibrionaceae</taxon>
        <taxon>Ruminobacter</taxon>
    </lineage>
</organism>
<dbReference type="InterPro" id="IPR013317">
    <property type="entry name" value="DnaA_dom"/>
</dbReference>
<dbReference type="InterPro" id="IPR027417">
    <property type="entry name" value="P-loop_NTPase"/>
</dbReference>
<evidence type="ECO:0000313" key="2">
    <source>
        <dbReference type="EMBL" id="SFP00732.1"/>
    </source>
</evidence>
<evidence type="ECO:0000259" key="1">
    <source>
        <dbReference type="Pfam" id="PF00308"/>
    </source>
</evidence>
<dbReference type="PANTHER" id="PTHR30050">
    <property type="entry name" value="CHROMOSOMAL REPLICATION INITIATOR PROTEIN DNAA"/>
    <property type="match status" value="1"/>
</dbReference>
<sequence length="269" mass="30123">MLLFDLCETQVCTRLSYDREYKQIPLRIGYGEYEGTFESFYVTDSNRISYNYLKEALSGDLESSQHFIYLYGPKNGGKSHLLTASIKVAQDHGYSTIAMDLANYIDSAPVSILQGAEDCDVICLDNIDSVAGIHDWEAEIFNLYNRWHANKKGIFIVVASSFPTMAKFKKNDLITRLGSGVTLSIHPVSIADLPKLLIQRENNRGTDLSKDLADIIVNRLGNVGECIEAVDLIDSLAASLKKRVITKTFVEQIVKSVKQKSTSDYLKMM</sequence>
<feature type="domain" description="Chromosomal replication initiator protein DnaA ATPAse" evidence="1">
    <location>
        <begin position="36"/>
        <end position="182"/>
    </location>
</feature>
<reference evidence="2 3" key="1">
    <citation type="submission" date="2016-10" db="EMBL/GenBank/DDBJ databases">
        <authorList>
            <person name="Varghese N."/>
            <person name="Submissions S."/>
        </authorList>
    </citation>
    <scope>NUCLEOTIDE SEQUENCE [LARGE SCALE GENOMIC DNA]</scope>
    <source>
        <strain evidence="2 3">DSM 1361</strain>
    </source>
</reference>
<dbReference type="Proteomes" id="UP000243745">
    <property type="component" value="Unassembled WGS sequence"/>
</dbReference>
<protein>
    <submittedName>
        <fullName evidence="2">Regulatory inactivation of DnaA Hda protein</fullName>
    </submittedName>
</protein>
<gene>
    <name evidence="2" type="ORF">SAMN02910344_00156</name>
</gene>
<accession>A0A662ZF90</accession>
<dbReference type="SUPFAM" id="SSF52540">
    <property type="entry name" value="P-loop containing nucleoside triphosphate hydrolases"/>
    <property type="match status" value="1"/>
</dbReference>
<dbReference type="EMBL" id="FOXF01000002">
    <property type="protein sequence ID" value="SFP00732.1"/>
    <property type="molecule type" value="Genomic_DNA"/>
</dbReference>
<dbReference type="PANTHER" id="PTHR30050:SF5">
    <property type="entry name" value="DNAA REGULATORY INACTIVATOR HDA"/>
    <property type="match status" value="1"/>
</dbReference>
<dbReference type="Pfam" id="PF00308">
    <property type="entry name" value="Bac_DnaA"/>
    <property type="match status" value="1"/>
</dbReference>
<dbReference type="GO" id="GO:0032297">
    <property type="term" value="P:negative regulation of DNA-templated DNA replication initiation"/>
    <property type="evidence" value="ECO:0007669"/>
    <property type="project" value="TreeGrafter"/>
</dbReference>
<dbReference type="Gene3D" id="3.40.50.300">
    <property type="entry name" value="P-loop containing nucleotide triphosphate hydrolases"/>
    <property type="match status" value="1"/>
</dbReference>
<name>A0A662ZF90_9GAMM</name>
<dbReference type="AlphaFoldDB" id="A0A662ZF90"/>
<proteinExistence type="predicted"/>
<dbReference type="GO" id="GO:0006270">
    <property type="term" value="P:DNA replication initiation"/>
    <property type="evidence" value="ECO:0007669"/>
    <property type="project" value="TreeGrafter"/>
</dbReference>